<name>B6HS31_PENRW</name>
<protein>
    <submittedName>
        <fullName evidence="2">Uncharacterized protein</fullName>
    </submittedName>
</protein>
<dbReference type="OrthoDB" id="10437605at2759"/>
<evidence type="ECO:0000256" key="1">
    <source>
        <dbReference type="SAM" id="MobiDB-lite"/>
    </source>
</evidence>
<feature type="region of interest" description="Disordered" evidence="1">
    <location>
        <begin position="9"/>
        <end position="37"/>
    </location>
</feature>
<sequence>MTGHHLIELTPVNSGTKSNPHNPPSSPTSEGKGNGGAIREAGRWELAVISHIYATIIGPTASLALQRSDRPLSGLGCTAWHLSSFAMIFPRLSEFSLDYLPELRFAVSPIYIDKGWSYMCVA</sequence>
<dbReference type="EMBL" id="AM920437">
    <property type="protein sequence ID" value="CAP99403.1"/>
    <property type="molecule type" value="Genomic_DNA"/>
</dbReference>
<evidence type="ECO:0000313" key="3">
    <source>
        <dbReference type="Proteomes" id="UP000000724"/>
    </source>
</evidence>
<dbReference type="AlphaFoldDB" id="B6HS31"/>
<gene>
    <name evidence="2" type="ORF">Pc22g21150</name>
    <name evidence="2" type="ORF">PCH_Pc22g21150</name>
</gene>
<proteinExistence type="predicted"/>
<organism evidence="2 3">
    <name type="scientific">Penicillium rubens (strain ATCC 28089 / DSM 1075 / NRRL 1951 / Wisconsin 54-1255)</name>
    <name type="common">Penicillium chrysogenum</name>
    <dbReference type="NCBI Taxonomy" id="500485"/>
    <lineage>
        <taxon>Eukaryota</taxon>
        <taxon>Fungi</taxon>
        <taxon>Dikarya</taxon>
        <taxon>Ascomycota</taxon>
        <taxon>Pezizomycotina</taxon>
        <taxon>Eurotiomycetes</taxon>
        <taxon>Eurotiomycetidae</taxon>
        <taxon>Eurotiales</taxon>
        <taxon>Aspergillaceae</taxon>
        <taxon>Penicillium</taxon>
        <taxon>Penicillium chrysogenum species complex</taxon>
    </lineage>
</organism>
<reference evidence="2 3" key="1">
    <citation type="journal article" date="2008" name="Nat. Biotechnol.">
        <title>Genome sequencing and analysis of the filamentous fungus Penicillium chrysogenum.</title>
        <authorList>
            <person name="van den Berg M.A."/>
            <person name="Albang R."/>
            <person name="Albermann K."/>
            <person name="Badger J.H."/>
            <person name="Daran J.-M."/>
            <person name="Driessen A.J.M."/>
            <person name="Garcia-Estrada C."/>
            <person name="Fedorova N.D."/>
            <person name="Harris D.M."/>
            <person name="Heijne W.H.M."/>
            <person name="Joardar V.S."/>
            <person name="Kiel J.A.K.W."/>
            <person name="Kovalchuk A."/>
            <person name="Martin J.F."/>
            <person name="Nierman W.C."/>
            <person name="Nijland J.G."/>
            <person name="Pronk J.T."/>
            <person name="Roubos J.A."/>
            <person name="van der Klei I.J."/>
            <person name="van Peij N.N.M.E."/>
            <person name="Veenhuis M."/>
            <person name="von Doehren H."/>
            <person name="Wagner C."/>
            <person name="Wortman J.R."/>
            <person name="Bovenberg R.A.L."/>
        </authorList>
    </citation>
    <scope>NUCLEOTIDE SEQUENCE [LARGE SCALE GENOMIC DNA]</scope>
    <source>
        <strain evidence="3">ATCC 28089 / DSM 1075 / NRRL 1951 / Wisconsin 54-1255</strain>
    </source>
</reference>
<evidence type="ECO:0000313" key="2">
    <source>
        <dbReference type="EMBL" id="CAP99403.1"/>
    </source>
</evidence>
<dbReference type="Proteomes" id="UP000000724">
    <property type="component" value="Contig Pc00c22"/>
</dbReference>
<dbReference type="HOGENOM" id="CLU_2027500_0_0_1"/>
<keyword evidence="3" id="KW-1185">Reference proteome</keyword>
<dbReference type="VEuPathDB" id="FungiDB:PCH_Pc22g21150"/>
<accession>B6HS31</accession>